<dbReference type="EMBL" id="CALTRL010005480">
    <property type="protein sequence ID" value="CAH7684552.1"/>
    <property type="molecule type" value="Genomic_DNA"/>
</dbReference>
<reference evidence="1" key="1">
    <citation type="submission" date="2022-06" db="EMBL/GenBank/DDBJ databases">
        <authorList>
            <consortium name="SYNGENTA / RWTH Aachen University"/>
        </authorList>
    </citation>
    <scope>NUCLEOTIDE SEQUENCE</scope>
</reference>
<dbReference type="Proteomes" id="UP001153365">
    <property type="component" value="Unassembled WGS sequence"/>
</dbReference>
<organism evidence="1 2">
    <name type="scientific">Phakopsora pachyrhizi</name>
    <name type="common">Asian soybean rust disease fungus</name>
    <dbReference type="NCBI Taxonomy" id="170000"/>
    <lineage>
        <taxon>Eukaryota</taxon>
        <taxon>Fungi</taxon>
        <taxon>Dikarya</taxon>
        <taxon>Basidiomycota</taxon>
        <taxon>Pucciniomycotina</taxon>
        <taxon>Pucciniomycetes</taxon>
        <taxon>Pucciniales</taxon>
        <taxon>Phakopsoraceae</taxon>
        <taxon>Phakopsora</taxon>
    </lineage>
</organism>
<protein>
    <recommendedName>
        <fullName evidence="3">DUF4218 domain-containing protein</fullName>
    </recommendedName>
</protein>
<keyword evidence="2" id="KW-1185">Reference proteome</keyword>
<comment type="caution">
    <text evidence="1">The sequence shown here is derived from an EMBL/GenBank/DDBJ whole genome shotgun (WGS) entry which is preliminary data.</text>
</comment>
<evidence type="ECO:0008006" key="3">
    <source>
        <dbReference type="Google" id="ProtNLM"/>
    </source>
</evidence>
<gene>
    <name evidence="1" type="ORF">PPACK8108_LOCUS18781</name>
</gene>
<name>A0AAV0BDV8_PHAPC</name>
<evidence type="ECO:0000313" key="1">
    <source>
        <dbReference type="EMBL" id="CAH7684552.1"/>
    </source>
</evidence>
<sequence length="328" mass="37514">MPVYWGSGGPAAHSLFRNFAHLVSLTNLALKRTMNMEKVVKYRHHTLEYLKSCLILFPDVMLAPNHHMSVHLGDCLEKFGPSRAWWSFSMERLMGSVLKASHNNRLALMSAPEKFPTQIRPFLSQMQSINAENQTSAQSIHKGQQEFVDEETLKLLIDKINTLFPAPNSLTWISASEWCKKSTKNAKNFLSVNSVAENLSTYSIENINYTTYKKNPSNSVIKLKPSCTVNYGIIRKIFLHQQSSGTSARYNDTWILIQPLLPANFSDQNPFSKLGKYELQVDLRIPHDSMHLIHTTEVYAHCAWIKFQPFEISKKINMQCIALVLLER</sequence>
<evidence type="ECO:0000313" key="2">
    <source>
        <dbReference type="Proteomes" id="UP001153365"/>
    </source>
</evidence>
<dbReference type="AlphaFoldDB" id="A0AAV0BDV8"/>
<proteinExistence type="predicted"/>
<accession>A0AAV0BDV8</accession>